<reference evidence="1" key="1">
    <citation type="submission" date="2018-05" db="EMBL/GenBank/DDBJ databases">
        <authorList>
            <person name="Lanie J.A."/>
            <person name="Ng W.-L."/>
            <person name="Kazmierczak K.M."/>
            <person name="Andrzejewski T.M."/>
            <person name="Davidsen T.M."/>
            <person name="Wayne K.J."/>
            <person name="Tettelin H."/>
            <person name="Glass J.I."/>
            <person name="Rusch D."/>
            <person name="Podicherti R."/>
            <person name="Tsui H.-C.T."/>
            <person name="Winkler M.E."/>
        </authorList>
    </citation>
    <scope>NUCLEOTIDE SEQUENCE</scope>
</reference>
<feature type="non-terminal residue" evidence="1">
    <location>
        <position position="1"/>
    </location>
</feature>
<dbReference type="EMBL" id="UINC01166408">
    <property type="protein sequence ID" value="SVD68344.1"/>
    <property type="molecule type" value="Genomic_DNA"/>
</dbReference>
<name>A0A382XBV7_9ZZZZ</name>
<accession>A0A382XBV7</accession>
<sequence>LKSLLIAIFSTILFTQTQIGLTNIQYIEFKDGGRILRPTFSPSGEYLVVEQFGGSKSNSIDQKIIFI</sequence>
<organism evidence="1">
    <name type="scientific">marine metagenome</name>
    <dbReference type="NCBI Taxonomy" id="408172"/>
    <lineage>
        <taxon>unclassified sequences</taxon>
        <taxon>metagenomes</taxon>
        <taxon>ecological metagenomes</taxon>
    </lineage>
</organism>
<gene>
    <name evidence="1" type="ORF">METZ01_LOCUS421198</name>
</gene>
<evidence type="ECO:0000313" key="1">
    <source>
        <dbReference type="EMBL" id="SVD68344.1"/>
    </source>
</evidence>
<evidence type="ECO:0008006" key="2">
    <source>
        <dbReference type="Google" id="ProtNLM"/>
    </source>
</evidence>
<dbReference type="AlphaFoldDB" id="A0A382XBV7"/>
<protein>
    <recommendedName>
        <fullName evidence="2">Dipeptidylpeptidase IV N-terminal domain-containing protein</fullName>
    </recommendedName>
</protein>
<proteinExistence type="predicted"/>
<feature type="non-terminal residue" evidence="1">
    <location>
        <position position="67"/>
    </location>
</feature>